<dbReference type="EMBL" id="JQOD01000001">
    <property type="protein sequence ID" value="KGA35633.1"/>
    <property type="molecule type" value="Genomic_DNA"/>
</dbReference>
<keyword evidence="1" id="KW-0175">Coiled coil</keyword>
<dbReference type="Pfam" id="PF01548">
    <property type="entry name" value="DEDD_Tnp_IS110"/>
    <property type="match status" value="1"/>
</dbReference>
<organism evidence="4 5">
    <name type="scientific">Pectobacterium brasiliense</name>
    <dbReference type="NCBI Taxonomy" id="180957"/>
    <lineage>
        <taxon>Bacteria</taxon>
        <taxon>Pseudomonadati</taxon>
        <taxon>Pseudomonadota</taxon>
        <taxon>Gammaproteobacteria</taxon>
        <taxon>Enterobacterales</taxon>
        <taxon>Pectobacteriaceae</taxon>
        <taxon>Pectobacterium</taxon>
    </lineage>
</organism>
<name>A0A0M2F3Q5_9GAMM</name>
<gene>
    <name evidence="4" type="ORF">KU74_03960</name>
</gene>
<dbReference type="GO" id="GO:0003677">
    <property type="term" value="F:DNA binding"/>
    <property type="evidence" value="ECO:0007669"/>
    <property type="project" value="InterPro"/>
</dbReference>
<evidence type="ECO:0000256" key="1">
    <source>
        <dbReference type="SAM" id="Coils"/>
    </source>
</evidence>
<dbReference type="PANTHER" id="PTHR33055">
    <property type="entry name" value="TRANSPOSASE FOR INSERTION SEQUENCE ELEMENT IS1111A"/>
    <property type="match status" value="1"/>
</dbReference>
<evidence type="ECO:0000313" key="4">
    <source>
        <dbReference type="EMBL" id="KGA35633.1"/>
    </source>
</evidence>
<sequence length="329" mass="36704">MYYVGIDISKRFIDVCLLVDGIKGKRKTKALPNDPNSAQALAQWLILQKCDPSQAHIIMEATGVYHEHLADGLHQSDILVSVINPHRVREFAKGMGILTKTDKVDAYVLACYGCLKQPENWLPPPQEIRKLKALLQHRDSLLNDKQRIENRLSTLKSITAPEEILTSLESIEQNLKDELARIERLIAEHIDKHPGLKNDLKLLKSIDGVGEQIGWNMLAIIRGNNFRSAEQVAAYLGVIPIERRSGTSVCGRARLSKIGPPGIRAKLYMGAIAAISWNSHVRALYERLRLKGKAKMVAIGAAMRKLVHLCYGVLHTQQPYDKNHGVVAG</sequence>
<comment type="caution">
    <text evidence="4">The sequence shown here is derived from an EMBL/GenBank/DDBJ whole genome shotgun (WGS) entry which is preliminary data.</text>
</comment>
<dbReference type="GO" id="GO:0004803">
    <property type="term" value="F:transposase activity"/>
    <property type="evidence" value="ECO:0007669"/>
    <property type="project" value="InterPro"/>
</dbReference>
<dbReference type="Pfam" id="PF02371">
    <property type="entry name" value="Transposase_20"/>
    <property type="match status" value="1"/>
</dbReference>
<feature type="coiled-coil region" evidence="1">
    <location>
        <begin position="131"/>
        <end position="192"/>
    </location>
</feature>
<feature type="domain" description="Transposase IS116/IS110/IS902 C-terminal" evidence="3">
    <location>
        <begin position="201"/>
        <end position="286"/>
    </location>
</feature>
<dbReference type="RefSeq" id="WP_039312263.1">
    <property type="nucleotide sequence ID" value="NZ_JQOD01000001.1"/>
</dbReference>
<feature type="domain" description="Transposase IS110-like N-terminal" evidence="2">
    <location>
        <begin position="4"/>
        <end position="154"/>
    </location>
</feature>
<dbReference type="NCBIfam" id="NF033542">
    <property type="entry name" value="transpos_IS110"/>
    <property type="match status" value="1"/>
</dbReference>
<dbReference type="STRING" id="180957.B5S52_19295"/>
<dbReference type="Proteomes" id="UP000029435">
    <property type="component" value="Unassembled WGS sequence"/>
</dbReference>
<dbReference type="GO" id="GO:0006313">
    <property type="term" value="P:DNA transposition"/>
    <property type="evidence" value="ECO:0007669"/>
    <property type="project" value="InterPro"/>
</dbReference>
<dbReference type="InterPro" id="IPR002525">
    <property type="entry name" value="Transp_IS110-like_N"/>
</dbReference>
<proteinExistence type="predicted"/>
<evidence type="ECO:0000259" key="3">
    <source>
        <dbReference type="Pfam" id="PF02371"/>
    </source>
</evidence>
<evidence type="ECO:0000313" key="5">
    <source>
        <dbReference type="Proteomes" id="UP000029435"/>
    </source>
</evidence>
<dbReference type="AlphaFoldDB" id="A0A0M2F3Q5"/>
<dbReference type="InterPro" id="IPR047650">
    <property type="entry name" value="Transpos_IS110"/>
</dbReference>
<reference evidence="4 5" key="1">
    <citation type="submission" date="2014-08" db="EMBL/GenBank/DDBJ databases">
        <title>Genome sequences of NCPPB Pectobacterium isolates.</title>
        <authorList>
            <person name="Glover R.H."/>
            <person name="Sapp M."/>
            <person name="Elphinstone J."/>
        </authorList>
    </citation>
    <scope>NUCLEOTIDE SEQUENCE [LARGE SCALE GENOMIC DNA]</scope>
    <source>
        <strain evidence="4 5">LMG 21372</strain>
    </source>
</reference>
<dbReference type="OrthoDB" id="6424056at2"/>
<accession>A0A0M2F3Q5</accession>
<dbReference type="PANTHER" id="PTHR33055:SF3">
    <property type="entry name" value="PUTATIVE TRANSPOSASE FOR IS117-RELATED"/>
    <property type="match status" value="1"/>
</dbReference>
<protein>
    <submittedName>
        <fullName evidence="4">Transposase</fullName>
    </submittedName>
</protein>
<dbReference type="InterPro" id="IPR003346">
    <property type="entry name" value="Transposase_20"/>
</dbReference>
<evidence type="ECO:0000259" key="2">
    <source>
        <dbReference type="Pfam" id="PF01548"/>
    </source>
</evidence>